<name>A0A412VJ47_PHOVU</name>
<proteinExistence type="predicted"/>
<evidence type="ECO:0000313" key="2">
    <source>
        <dbReference type="Proteomes" id="UP000285379"/>
    </source>
</evidence>
<protein>
    <submittedName>
        <fullName evidence="1">Uncharacterized protein</fullName>
    </submittedName>
</protein>
<dbReference type="AlphaFoldDB" id="A0A412VJ47"/>
<organism evidence="1 2">
    <name type="scientific">Phocaeicola vulgatus</name>
    <name type="common">Bacteroides vulgatus</name>
    <dbReference type="NCBI Taxonomy" id="821"/>
    <lineage>
        <taxon>Bacteria</taxon>
        <taxon>Pseudomonadati</taxon>
        <taxon>Bacteroidota</taxon>
        <taxon>Bacteroidia</taxon>
        <taxon>Bacteroidales</taxon>
        <taxon>Bacteroidaceae</taxon>
        <taxon>Phocaeicola</taxon>
    </lineage>
</organism>
<dbReference type="RefSeq" id="WP_117866527.1">
    <property type="nucleotide sequence ID" value="NZ_QRYT01000037.1"/>
</dbReference>
<reference evidence="1 2" key="1">
    <citation type="submission" date="2018-08" db="EMBL/GenBank/DDBJ databases">
        <title>A genome reference for cultivated species of the human gut microbiota.</title>
        <authorList>
            <person name="Zou Y."/>
            <person name="Xue W."/>
            <person name="Luo G."/>
        </authorList>
    </citation>
    <scope>NUCLEOTIDE SEQUENCE [LARGE SCALE GENOMIC DNA]</scope>
    <source>
        <strain evidence="1 2">AF14-8</strain>
    </source>
</reference>
<accession>A0A412VJ47</accession>
<gene>
    <name evidence="1" type="ORF">DWW27_14805</name>
</gene>
<dbReference type="Proteomes" id="UP000285379">
    <property type="component" value="Unassembled WGS sequence"/>
</dbReference>
<sequence length="65" mass="7432">MKVQIIEFNSEPETQEARNGVYVFDGKGNQYRICLDQFGDLEVYASDGRIIIEPKVSNHIVIKSE</sequence>
<evidence type="ECO:0000313" key="1">
    <source>
        <dbReference type="EMBL" id="RGV06619.1"/>
    </source>
</evidence>
<dbReference type="EMBL" id="QRYT01000037">
    <property type="protein sequence ID" value="RGV06619.1"/>
    <property type="molecule type" value="Genomic_DNA"/>
</dbReference>
<comment type="caution">
    <text evidence="1">The sequence shown here is derived from an EMBL/GenBank/DDBJ whole genome shotgun (WGS) entry which is preliminary data.</text>
</comment>